<dbReference type="InterPro" id="IPR036388">
    <property type="entry name" value="WH-like_DNA-bd_sf"/>
</dbReference>
<dbReference type="Proteomes" id="UP000183371">
    <property type="component" value="Unassembled WGS sequence"/>
</dbReference>
<dbReference type="Gene3D" id="3.40.190.290">
    <property type="match status" value="1"/>
</dbReference>
<reference evidence="7" key="1">
    <citation type="submission" date="2016-10" db="EMBL/GenBank/DDBJ databases">
        <authorList>
            <person name="Varghese N."/>
            <person name="Submissions S."/>
        </authorList>
    </citation>
    <scope>NUCLEOTIDE SEQUENCE [LARGE SCALE GENOMIC DNA]</scope>
    <source>
        <strain evidence="7">DSM 17465</strain>
    </source>
</reference>
<dbReference type="PANTHER" id="PTHR30126:SF91">
    <property type="entry name" value="LYSR FAMILY TRANSCRIPTIONAL REGULATOR"/>
    <property type="match status" value="1"/>
</dbReference>
<proteinExistence type="inferred from homology"/>
<dbReference type="AlphaFoldDB" id="A0A1I7DAZ7"/>
<dbReference type="SUPFAM" id="SSF53850">
    <property type="entry name" value="Periplasmic binding protein-like II"/>
    <property type="match status" value="1"/>
</dbReference>
<dbReference type="CDD" id="cd05466">
    <property type="entry name" value="PBP2_LTTR_substrate"/>
    <property type="match status" value="1"/>
</dbReference>
<dbReference type="Gene3D" id="1.10.10.10">
    <property type="entry name" value="Winged helix-like DNA-binding domain superfamily/Winged helix DNA-binding domain"/>
    <property type="match status" value="1"/>
</dbReference>
<keyword evidence="2" id="KW-0805">Transcription regulation</keyword>
<dbReference type="InterPro" id="IPR036390">
    <property type="entry name" value="WH_DNA-bd_sf"/>
</dbReference>
<accession>A0A1I7DAZ7</accession>
<evidence type="ECO:0000256" key="3">
    <source>
        <dbReference type="ARBA" id="ARBA00023125"/>
    </source>
</evidence>
<keyword evidence="7" id="KW-1185">Reference proteome</keyword>
<gene>
    <name evidence="6" type="ORF">SAMN05444141_10890</name>
</gene>
<dbReference type="PANTHER" id="PTHR30126">
    <property type="entry name" value="HTH-TYPE TRANSCRIPTIONAL REGULATOR"/>
    <property type="match status" value="1"/>
</dbReference>
<dbReference type="SUPFAM" id="SSF46785">
    <property type="entry name" value="Winged helix' DNA-binding domain"/>
    <property type="match status" value="1"/>
</dbReference>
<evidence type="ECO:0000259" key="5">
    <source>
        <dbReference type="PROSITE" id="PS50931"/>
    </source>
</evidence>
<evidence type="ECO:0000256" key="1">
    <source>
        <dbReference type="ARBA" id="ARBA00009437"/>
    </source>
</evidence>
<dbReference type="Pfam" id="PF03466">
    <property type="entry name" value="LysR_substrate"/>
    <property type="match status" value="1"/>
</dbReference>
<evidence type="ECO:0000256" key="2">
    <source>
        <dbReference type="ARBA" id="ARBA00023015"/>
    </source>
</evidence>
<feature type="domain" description="HTH lysR-type" evidence="5">
    <location>
        <begin position="1"/>
        <end position="51"/>
    </location>
</feature>
<dbReference type="EMBL" id="FPBD01000008">
    <property type="protein sequence ID" value="SFU08892.1"/>
    <property type="molecule type" value="Genomic_DNA"/>
</dbReference>
<evidence type="ECO:0000256" key="4">
    <source>
        <dbReference type="ARBA" id="ARBA00023163"/>
    </source>
</evidence>
<dbReference type="GO" id="GO:0003700">
    <property type="term" value="F:DNA-binding transcription factor activity"/>
    <property type="evidence" value="ECO:0007669"/>
    <property type="project" value="InterPro"/>
</dbReference>
<dbReference type="InterPro" id="IPR000847">
    <property type="entry name" value="LysR_HTH_N"/>
</dbReference>
<comment type="similarity">
    <text evidence="1">Belongs to the LysR transcriptional regulatory family.</text>
</comment>
<sequence length="284" mass="30975">MFIAAAESGSFSAAGRTLGKGQSAVSTGIVNLEVDLGFELFDRTTRKPQLTENGERMLTYARAVLMQVDNMTTAADSIFSGDETNVRLMLDDALLLPSLSQFLIEFGERFPATRIDLLSGVSPDIPGIVAQDQADIGLMFSGGSVQKGVEQVFIGNLPFVSVCVPNHPLTKLTEIGANELLSHRQLLLRSPQGSVLAQFPELSTQVWHATSFHALRELVMQGVGWAYLPEHLVSTAIASGQLARLNLRFEHKLWSPPVECIKLKHSRMGPAVSWLFDSIKNVLS</sequence>
<dbReference type="GO" id="GO:0000976">
    <property type="term" value="F:transcription cis-regulatory region binding"/>
    <property type="evidence" value="ECO:0007669"/>
    <property type="project" value="TreeGrafter"/>
</dbReference>
<evidence type="ECO:0000313" key="6">
    <source>
        <dbReference type="EMBL" id="SFU08892.1"/>
    </source>
</evidence>
<dbReference type="Pfam" id="PF00126">
    <property type="entry name" value="HTH_1"/>
    <property type="match status" value="1"/>
</dbReference>
<name>A0A1I7DAZ7_9HYPH</name>
<protein>
    <submittedName>
        <fullName evidence="6">DNA-binding transcriptional regulator, LysR family</fullName>
    </submittedName>
</protein>
<organism evidence="6 7">
    <name type="scientific">Pseudovibrio denitrificans</name>
    <dbReference type="NCBI Taxonomy" id="258256"/>
    <lineage>
        <taxon>Bacteria</taxon>
        <taxon>Pseudomonadati</taxon>
        <taxon>Pseudomonadota</taxon>
        <taxon>Alphaproteobacteria</taxon>
        <taxon>Hyphomicrobiales</taxon>
        <taxon>Stappiaceae</taxon>
        <taxon>Pseudovibrio</taxon>
    </lineage>
</organism>
<keyword evidence="3 6" id="KW-0238">DNA-binding</keyword>
<keyword evidence="4" id="KW-0804">Transcription</keyword>
<evidence type="ECO:0000313" key="7">
    <source>
        <dbReference type="Proteomes" id="UP000183371"/>
    </source>
</evidence>
<dbReference type="FunFam" id="1.10.10.10:FF:000001">
    <property type="entry name" value="LysR family transcriptional regulator"/>
    <property type="match status" value="1"/>
</dbReference>
<dbReference type="InterPro" id="IPR005119">
    <property type="entry name" value="LysR_subst-bd"/>
</dbReference>
<dbReference type="PROSITE" id="PS50931">
    <property type="entry name" value="HTH_LYSR"/>
    <property type="match status" value="1"/>
</dbReference>